<dbReference type="EMBL" id="JBHTEY010000004">
    <property type="protein sequence ID" value="MFC7616554.1"/>
    <property type="molecule type" value="Genomic_DNA"/>
</dbReference>
<sequence length="60" mass="6864">MIDPSENGHSGRHHLRPAELTVRLPPRVRAAAGENITIGVRLDLLHFFERRGNRIDVGWR</sequence>
<reference evidence="2" key="1">
    <citation type="journal article" date="2019" name="Int. J. Syst. Evol. Microbiol.">
        <title>The Global Catalogue of Microorganisms (GCM) 10K type strain sequencing project: providing services to taxonomists for standard genome sequencing and annotation.</title>
        <authorList>
            <consortium name="The Broad Institute Genomics Platform"/>
            <consortium name="The Broad Institute Genome Sequencing Center for Infectious Disease"/>
            <person name="Wu L."/>
            <person name="Ma J."/>
        </authorList>
    </citation>
    <scope>NUCLEOTIDE SEQUENCE [LARGE SCALE GENOMIC DNA]</scope>
    <source>
        <strain evidence="2">JCM 17695</strain>
    </source>
</reference>
<accession>A0ABW2TS45</accession>
<keyword evidence="2" id="KW-1185">Reference proteome</keyword>
<gene>
    <name evidence="1" type="ORF">ACFQV2_26890</name>
</gene>
<proteinExistence type="predicted"/>
<dbReference type="InterPro" id="IPR008995">
    <property type="entry name" value="Mo/tungstate-bd_C_term_dom"/>
</dbReference>
<protein>
    <submittedName>
        <fullName evidence="1">Uncharacterized protein</fullName>
    </submittedName>
</protein>
<evidence type="ECO:0000313" key="2">
    <source>
        <dbReference type="Proteomes" id="UP001596512"/>
    </source>
</evidence>
<comment type="caution">
    <text evidence="1">The sequence shown here is derived from an EMBL/GenBank/DDBJ whole genome shotgun (WGS) entry which is preliminary data.</text>
</comment>
<organism evidence="1 2">
    <name type="scientific">Actinokineospora soli</name>
    <dbReference type="NCBI Taxonomy" id="1048753"/>
    <lineage>
        <taxon>Bacteria</taxon>
        <taxon>Bacillati</taxon>
        <taxon>Actinomycetota</taxon>
        <taxon>Actinomycetes</taxon>
        <taxon>Pseudonocardiales</taxon>
        <taxon>Pseudonocardiaceae</taxon>
        <taxon>Actinokineospora</taxon>
    </lineage>
</organism>
<dbReference type="Proteomes" id="UP001596512">
    <property type="component" value="Unassembled WGS sequence"/>
</dbReference>
<evidence type="ECO:0000313" key="1">
    <source>
        <dbReference type="EMBL" id="MFC7616554.1"/>
    </source>
</evidence>
<name>A0ABW2TS45_9PSEU</name>
<dbReference type="SUPFAM" id="SSF50331">
    <property type="entry name" value="MOP-like"/>
    <property type="match status" value="1"/>
</dbReference>